<reference evidence="5 6" key="1">
    <citation type="journal article" date="2013" name="Curr. Biol.">
        <title>The Genome of the Foraminiferan Reticulomyxa filosa.</title>
        <authorList>
            <person name="Glockner G."/>
            <person name="Hulsmann N."/>
            <person name="Schleicher M."/>
            <person name="Noegel A.A."/>
            <person name="Eichinger L."/>
            <person name="Gallinger C."/>
            <person name="Pawlowski J."/>
            <person name="Sierra R."/>
            <person name="Euteneuer U."/>
            <person name="Pillet L."/>
            <person name="Moustafa A."/>
            <person name="Platzer M."/>
            <person name="Groth M."/>
            <person name="Szafranski K."/>
            <person name="Schliwa M."/>
        </authorList>
    </citation>
    <scope>NUCLEOTIDE SEQUENCE [LARGE SCALE GENOMIC DNA]</scope>
</reference>
<dbReference type="SUPFAM" id="SSF53383">
    <property type="entry name" value="PLP-dependent transferases"/>
    <property type="match status" value="1"/>
</dbReference>
<dbReference type="InterPro" id="IPR005814">
    <property type="entry name" value="Aminotrans_3"/>
</dbReference>
<keyword evidence="3" id="KW-0032">Aminotransferase</keyword>
<protein>
    <recommendedName>
        <fullName evidence="7">4-aminobutyrate aminotransferase</fullName>
    </recommendedName>
</protein>
<evidence type="ECO:0000256" key="2">
    <source>
        <dbReference type="ARBA" id="ARBA00008954"/>
    </source>
</evidence>
<dbReference type="Proteomes" id="UP000023152">
    <property type="component" value="Unassembled WGS sequence"/>
</dbReference>
<dbReference type="InterPro" id="IPR015424">
    <property type="entry name" value="PyrdxlP-dep_Trfase"/>
</dbReference>
<accession>X6NQR4</accession>
<comment type="similarity">
    <text evidence="2">Belongs to the class-III pyridoxal-phosphate-dependent aminotransferase family.</text>
</comment>
<dbReference type="GO" id="GO:0030170">
    <property type="term" value="F:pyridoxal phosphate binding"/>
    <property type="evidence" value="ECO:0007669"/>
    <property type="project" value="InterPro"/>
</dbReference>
<keyword evidence="4" id="KW-0808">Transferase</keyword>
<dbReference type="OrthoDB" id="5419315at2759"/>
<name>X6NQR4_RETFI</name>
<dbReference type="GO" id="GO:0009450">
    <property type="term" value="P:gamma-aminobutyric acid catabolic process"/>
    <property type="evidence" value="ECO:0007669"/>
    <property type="project" value="TreeGrafter"/>
</dbReference>
<comment type="cofactor">
    <cofactor evidence="1">
        <name>pyridoxal 5'-phosphate</name>
        <dbReference type="ChEBI" id="CHEBI:597326"/>
    </cofactor>
</comment>
<dbReference type="Gene3D" id="3.90.1150.10">
    <property type="entry name" value="Aspartate Aminotransferase, domain 1"/>
    <property type="match status" value="1"/>
</dbReference>
<dbReference type="EMBL" id="ASPP01006716">
    <property type="protein sequence ID" value="ETO28346.1"/>
    <property type="molecule type" value="Genomic_DNA"/>
</dbReference>
<organism evidence="5 6">
    <name type="scientific">Reticulomyxa filosa</name>
    <dbReference type="NCBI Taxonomy" id="46433"/>
    <lineage>
        <taxon>Eukaryota</taxon>
        <taxon>Sar</taxon>
        <taxon>Rhizaria</taxon>
        <taxon>Retaria</taxon>
        <taxon>Foraminifera</taxon>
        <taxon>Monothalamids</taxon>
        <taxon>Reticulomyxidae</taxon>
        <taxon>Reticulomyxa</taxon>
    </lineage>
</organism>
<evidence type="ECO:0000313" key="5">
    <source>
        <dbReference type="EMBL" id="ETO28346.1"/>
    </source>
</evidence>
<dbReference type="GO" id="GO:0008483">
    <property type="term" value="F:transaminase activity"/>
    <property type="evidence" value="ECO:0007669"/>
    <property type="project" value="UniProtKB-KW"/>
</dbReference>
<proteinExistence type="inferred from homology"/>
<evidence type="ECO:0000313" key="6">
    <source>
        <dbReference type="Proteomes" id="UP000023152"/>
    </source>
</evidence>
<dbReference type="GO" id="GO:0005739">
    <property type="term" value="C:mitochondrion"/>
    <property type="evidence" value="ECO:0007669"/>
    <property type="project" value="TreeGrafter"/>
</dbReference>
<evidence type="ECO:0000256" key="3">
    <source>
        <dbReference type="ARBA" id="ARBA00022576"/>
    </source>
</evidence>
<dbReference type="AlphaFoldDB" id="X6NQR4"/>
<dbReference type="PANTHER" id="PTHR43206:SF1">
    <property type="entry name" value="4-AMINOBUTYRATE AMINOTRANSFERASE, MITOCHONDRIAL"/>
    <property type="match status" value="1"/>
</dbReference>
<evidence type="ECO:0000256" key="4">
    <source>
        <dbReference type="ARBA" id="ARBA00022679"/>
    </source>
</evidence>
<dbReference type="PANTHER" id="PTHR43206">
    <property type="entry name" value="AMINOTRANSFERASE"/>
    <property type="match status" value="1"/>
</dbReference>
<keyword evidence="6" id="KW-1185">Reference proteome</keyword>
<dbReference type="Pfam" id="PF00202">
    <property type="entry name" value="Aminotran_3"/>
    <property type="match status" value="1"/>
</dbReference>
<evidence type="ECO:0000256" key="1">
    <source>
        <dbReference type="ARBA" id="ARBA00001933"/>
    </source>
</evidence>
<sequence length="103" mass="12085">MLRRNIFSCFKKISPGNEINWRNYNNLYLNQVRPLASGLGVNEKRLREEMSSVCKTNEIQFFADYKKSEGNWIVDSDGNRYLDCFQQIGSLPLGYNHPKFKTK</sequence>
<gene>
    <name evidence="5" type="ORF">RFI_08788</name>
</gene>
<evidence type="ECO:0008006" key="7">
    <source>
        <dbReference type="Google" id="ProtNLM"/>
    </source>
</evidence>
<comment type="caution">
    <text evidence="5">The sequence shown here is derived from an EMBL/GenBank/DDBJ whole genome shotgun (WGS) entry which is preliminary data.</text>
</comment>
<dbReference type="InterPro" id="IPR015422">
    <property type="entry name" value="PyrdxlP-dep_Trfase_small"/>
</dbReference>